<dbReference type="Ensembl" id="ENSOABT00000063813.1">
    <property type="protein sequence ID" value="ENSOABP00000068462.1"/>
    <property type="gene ID" value="ENSOABG00000016391.2"/>
</dbReference>
<name>A0AAZ1XLK9_OREAU</name>
<reference evidence="13" key="1">
    <citation type="submission" date="2020-03" db="EMBL/GenBank/DDBJ databases">
        <title>Evolution of repeat sequences and sex chromosomes of tilapia species revealed by chromosome-level genomes.</title>
        <authorList>
            <person name="Xu L."/>
            <person name="Tao W."/>
            <person name="Wang D."/>
            <person name="Zhou Q."/>
        </authorList>
    </citation>
    <scope>NUCLEOTIDE SEQUENCE [LARGE SCALE GENOMIC DNA]</scope>
    <source>
        <strain evidence="13">Israel</strain>
    </source>
</reference>
<proteinExistence type="predicted"/>
<organism evidence="12 13">
    <name type="scientific">Oreochromis aureus</name>
    <name type="common">Israeli tilapia</name>
    <name type="synonym">Chromis aureus</name>
    <dbReference type="NCBI Taxonomy" id="47969"/>
    <lineage>
        <taxon>Eukaryota</taxon>
        <taxon>Metazoa</taxon>
        <taxon>Chordata</taxon>
        <taxon>Craniata</taxon>
        <taxon>Vertebrata</taxon>
        <taxon>Euteleostomi</taxon>
        <taxon>Actinopterygii</taxon>
        <taxon>Neopterygii</taxon>
        <taxon>Teleostei</taxon>
        <taxon>Neoteleostei</taxon>
        <taxon>Acanthomorphata</taxon>
        <taxon>Ovalentaria</taxon>
        <taxon>Cichlomorphae</taxon>
        <taxon>Cichliformes</taxon>
        <taxon>Cichlidae</taxon>
        <taxon>African cichlids</taxon>
        <taxon>Pseudocrenilabrinae</taxon>
        <taxon>Oreochromini</taxon>
        <taxon>Oreochromis</taxon>
    </lineage>
</organism>
<protein>
    <recommendedName>
        <fullName evidence="11">UBA domain-containing protein</fullName>
    </recommendedName>
</protein>
<evidence type="ECO:0000256" key="9">
    <source>
        <dbReference type="SAM" id="MobiDB-lite"/>
    </source>
</evidence>
<feature type="transmembrane region" description="Helical" evidence="10">
    <location>
        <begin position="238"/>
        <end position="258"/>
    </location>
</feature>
<keyword evidence="13" id="KW-1185">Reference proteome</keyword>
<dbReference type="PANTHER" id="PTHR16308:SF19">
    <property type="entry name" value="UBIQUITIN-ASSOCIATED PROTEIN 2"/>
    <property type="match status" value="1"/>
</dbReference>
<dbReference type="GO" id="GO:0061484">
    <property type="term" value="P:hematopoietic stem cell homeostasis"/>
    <property type="evidence" value="ECO:0007669"/>
    <property type="project" value="UniProtKB-ARBA"/>
</dbReference>
<evidence type="ECO:0000256" key="1">
    <source>
        <dbReference type="ARBA" id="ARBA00004123"/>
    </source>
</evidence>
<dbReference type="SMART" id="SM00165">
    <property type="entry name" value="UBA"/>
    <property type="match status" value="1"/>
</dbReference>
<dbReference type="SUPFAM" id="SSF46934">
    <property type="entry name" value="UBA-like"/>
    <property type="match status" value="1"/>
</dbReference>
<dbReference type="InterPro" id="IPR015940">
    <property type="entry name" value="UBA"/>
</dbReference>
<feature type="compositionally biased region" description="Basic and acidic residues" evidence="9">
    <location>
        <begin position="8"/>
        <end position="17"/>
    </location>
</feature>
<dbReference type="GO" id="GO:0005737">
    <property type="term" value="C:cytoplasm"/>
    <property type="evidence" value="ECO:0007669"/>
    <property type="project" value="UniProtKB-SubCell"/>
</dbReference>
<dbReference type="InterPro" id="IPR051833">
    <property type="entry name" value="TC-DDR_regulator"/>
</dbReference>
<sequence length="272" mass="30313">MMSSLGGDKARGPREKALPASAHTSQPQKQIQATAEQIRLAQMIYDKNDADFEGKVNQLMEVTGKNQDECMVALHDCNEDVSRAINFLLESNTDMWESKEKQGPSESKENKENREKKGEREASKGRATGNRKGKGASRSRQARPEENGVEVTPVDKGSDRGRRVKGGRGEQMTFNPADYTSEAGTGTTQTEVWDTTTNNSTDGTGELKRTHKHTQTAHSLYFQVCAHRADRTVIPIRVCILLLVHLLILSALLTYYWLSFSCLEEYFGRLGS</sequence>
<feature type="compositionally biased region" description="Basic and acidic residues" evidence="9">
    <location>
        <begin position="96"/>
        <end position="124"/>
    </location>
</feature>
<reference evidence="12" key="3">
    <citation type="submission" date="2025-09" db="UniProtKB">
        <authorList>
            <consortium name="Ensembl"/>
        </authorList>
    </citation>
    <scope>IDENTIFICATION</scope>
</reference>
<dbReference type="Gene3D" id="1.10.8.10">
    <property type="entry name" value="DNA helicase RuvA subunit, C-terminal domain"/>
    <property type="match status" value="1"/>
</dbReference>
<keyword evidence="7" id="KW-0597">Phosphoprotein</keyword>
<dbReference type="GO" id="GO:0005694">
    <property type="term" value="C:chromosome"/>
    <property type="evidence" value="ECO:0007669"/>
    <property type="project" value="UniProtKB-SubCell"/>
</dbReference>
<dbReference type="InterPro" id="IPR009060">
    <property type="entry name" value="UBA-like_sf"/>
</dbReference>
<gene>
    <name evidence="12" type="primary">ubap2a</name>
</gene>
<evidence type="ECO:0000256" key="4">
    <source>
        <dbReference type="ARBA" id="ARBA00022454"/>
    </source>
</evidence>
<feature type="compositionally biased region" description="Basic residues" evidence="9">
    <location>
        <begin position="129"/>
        <end position="141"/>
    </location>
</feature>
<evidence type="ECO:0000259" key="11">
    <source>
        <dbReference type="SMART" id="SM00165"/>
    </source>
</evidence>
<feature type="compositionally biased region" description="Polar residues" evidence="9">
    <location>
        <begin position="22"/>
        <end position="33"/>
    </location>
</feature>
<dbReference type="PANTHER" id="PTHR16308">
    <property type="entry name" value="UBIQUITIN ASSOCIATED PROTEIN 2-LIKE/LINGERER"/>
    <property type="match status" value="1"/>
</dbReference>
<evidence type="ECO:0000256" key="6">
    <source>
        <dbReference type="ARBA" id="ARBA00022490"/>
    </source>
</evidence>
<keyword evidence="5" id="KW-0488">Methylation</keyword>
<dbReference type="FunFam" id="1.10.8.10:FF:000004">
    <property type="entry name" value="ubiquitin-associated protein 2-like isoform X1"/>
    <property type="match status" value="1"/>
</dbReference>
<reference evidence="12" key="2">
    <citation type="submission" date="2025-08" db="UniProtKB">
        <authorList>
            <consortium name="Ensembl"/>
        </authorList>
    </citation>
    <scope>IDENTIFICATION</scope>
</reference>
<feature type="region of interest" description="Disordered" evidence="9">
    <location>
        <begin position="95"/>
        <end position="184"/>
    </location>
</feature>
<evidence type="ECO:0000256" key="5">
    <source>
        <dbReference type="ARBA" id="ARBA00022481"/>
    </source>
</evidence>
<evidence type="ECO:0000256" key="10">
    <source>
        <dbReference type="SAM" id="Phobius"/>
    </source>
</evidence>
<dbReference type="CDD" id="cd14277">
    <property type="entry name" value="UBA_UBP2_like"/>
    <property type="match status" value="1"/>
</dbReference>
<evidence type="ECO:0000256" key="7">
    <source>
        <dbReference type="ARBA" id="ARBA00022553"/>
    </source>
</evidence>
<keyword evidence="4" id="KW-0158">Chromosome</keyword>
<evidence type="ECO:0000313" key="12">
    <source>
        <dbReference type="Ensembl" id="ENSOABP00000068462.1"/>
    </source>
</evidence>
<evidence type="ECO:0000256" key="2">
    <source>
        <dbReference type="ARBA" id="ARBA00004286"/>
    </source>
</evidence>
<feature type="domain" description="UBA" evidence="11">
    <location>
        <begin position="52"/>
        <end position="90"/>
    </location>
</feature>
<dbReference type="GO" id="GO:0005634">
    <property type="term" value="C:nucleus"/>
    <property type="evidence" value="ECO:0007669"/>
    <property type="project" value="UniProtKB-SubCell"/>
</dbReference>
<keyword evidence="10" id="KW-0812">Transmembrane</keyword>
<keyword evidence="10" id="KW-0472">Membrane</keyword>
<dbReference type="Proteomes" id="UP000472276">
    <property type="component" value="Unassembled WGS sequence"/>
</dbReference>
<comment type="subcellular location">
    <subcellularLocation>
        <location evidence="2">Chromosome</location>
    </subcellularLocation>
    <subcellularLocation>
        <location evidence="3">Cytoplasm</location>
    </subcellularLocation>
    <subcellularLocation>
        <location evidence="1">Nucleus</location>
    </subcellularLocation>
</comment>
<keyword evidence="8" id="KW-0539">Nucleus</keyword>
<dbReference type="AlphaFoldDB" id="A0AAZ1XLK9"/>
<keyword evidence="6" id="KW-0963">Cytoplasm</keyword>
<evidence type="ECO:0000313" key="13">
    <source>
        <dbReference type="Proteomes" id="UP000472276"/>
    </source>
</evidence>
<evidence type="ECO:0000256" key="3">
    <source>
        <dbReference type="ARBA" id="ARBA00004496"/>
    </source>
</evidence>
<evidence type="ECO:0000256" key="8">
    <source>
        <dbReference type="ARBA" id="ARBA00023242"/>
    </source>
</evidence>
<accession>A0AAZ1XLK9</accession>
<keyword evidence="10" id="KW-1133">Transmembrane helix</keyword>
<feature type="region of interest" description="Disordered" evidence="9">
    <location>
        <begin position="1"/>
        <end position="33"/>
    </location>
</feature>